<dbReference type="EMBL" id="JAPUAC010000005">
    <property type="protein sequence ID" value="MCZ2654289.1"/>
    <property type="molecule type" value="Genomic_DNA"/>
</dbReference>
<feature type="transmembrane region" description="Helical" evidence="1">
    <location>
        <begin position="59"/>
        <end position="76"/>
    </location>
</feature>
<feature type="transmembrane region" description="Helical" evidence="1">
    <location>
        <begin position="391"/>
        <end position="420"/>
    </location>
</feature>
<dbReference type="Proteomes" id="UP001075704">
    <property type="component" value="Unassembled WGS sequence"/>
</dbReference>
<evidence type="ECO:0008006" key="4">
    <source>
        <dbReference type="Google" id="ProtNLM"/>
    </source>
</evidence>
<feature type="transmembrane region" description="Helical" evidence="1">
    <location>
        <begin position="96"/>
        <end position="119"/>
    </location>
</feature>
<keyword evidence="1" id="KW-1133">Transmembrane helix</keyword>
<evidence type="ECO:0000313" key="2">
    <source>
        <dbReference type="EMBL" id="MCZ2654289.1"/>
    </source>
</evidence>
<comment type="caution">
    <text evidence="2">The sequence shown here is derived from an EMBL/GenBank/DDBJ whole genome shotgun (WGS) entry which is preliminary data.</text>
</comment>
<proteinExistence type="predicted"/>
<evidence type="ECO:0000256" key="1">
    <source>
        <dbReference type="SAM" id="Phobius"/>
    </source>
</evidence>
<feature type="transmembrane region" description="Helical" evidence="1">
    <location>
        <begin position="218"/>
        <end position="239"/>
    </location>
</feature>
<evidence type="ECO:0000313" key="3">
    <source>
        <dbReference type="Proteomes" id="UP001075704"/>
    </source>
</evidence>
<keyword evidence="1" id="KW-0812">Transmembrane</keyword>
<accession>A0ABD4VSS3</accession>
<gene>
    <name evidence="2" type="ORF">O1422_08935</name>
</gene>
<feature type="transmembrane region" description="Helical" evidence="1">
    <location>
        <begin position="33"/>
        <end position="52"/>
    </location>
</feature>
<keyword evidence="1" id="KW-0472">Membrane</keyword>
<name>A0ABD4VSS3_BACFG</name>
<organism evidence="2 3">
    <name type="scientific">Bacteroides fragilis</name>
    <dbReference type="NCBI Taxonomy" id="817"/>
    <lineage>
        <taxon>Bacteria</taxon>
        <taxon>Pseudomonadati</taxon>
        <taxon>Bacteroidota</taxon>
        <taxon>Bacteroidia</taxon>
        <taxon>Bacteroidales</taxon>
        <taxon>Bacteroidaceae</taxon>
        <taxon>Bacteroides</taxon>
    </lineage>
</organism>
<sequence>MTLLIVYLVFFLISLYFIKRASAYAIISLPIWILLAYSFLLLSHIFSPFTFHSGDYKNILIYVFFALFLLIIGFYLGLSSNFPIVRSFFSININKLFYISVLGGGLAAFDFFRLNTIVLGMRIEDQQLSTIGVLGTFLSCFGIIVWLYYLYFYIIEFKTLNYKAYLGVITYLVFTILSGGRQAVLLTFLSSLVVIVWGHKYLREHNVPRKKRKKPIGVYCFLLLMITYFAIVSATRTQIFDIDDKMDMFEEESMARIDPNYREFARHFFAADIFIEAAFYYSHELTRLDIFYKNYDFVPMLGTSQCLYFSRRIQWLVGDLLDKSSSAQIEAVEVKGQFSSHTWGTFITNYIVDFGKLGALIACLISGFIVGITTKRCRESSKPFLIIRQGLICAGLIFSIQFSPFAEMCWFIPILFLSFVDLKTNE</sequence>
<dbReference type="RefSeq" id="WP_234058772.1">
    <property type="nucleotide sequence ID" value="NZ_JAGJHI010000033.1"/>
</dbReference>
<feature type="transmembrane region" description="Helical" evidence="1">
    <location>
        <begin position="164"/>
        <end position="197"/>
    </location>
</feature>
<reference evidence="2" key="1">
    <citation type="submission" date="2022-12" db="EMBL/GenBank/DDBJ databases">
        <title>Development of a Multilocus Sequence Typing Scheme for Bacteroides fragilis Based on Whole Genome Sequencing Data and Clinical Application.</title>
        <authorList>
            <person name="Nielsen F.D."/>
            <person name="Justesen U.S."/>
        </authorList>
    </citation>
    <scope>NUCLEOTIDE SEQUENCE</scope>
    <source>
        <strain evidence="2">BF_BC_ODE_DK_2015_2</strain>
    </source>
</reference>
<dbReference type="AlphaFoldDB" id="A0ABD4VSS3"/>
<feature type="transmembrane region" description="Helical" evidence="1">
    <location>
        <begin position="350"/>
        <end position="370"/>
    </location>
</feature>
<feature type="transmembrane region" description="Helical" evidence="1">
    <location>
        <begin position="131"/>
        <end position="152"/>
    </location>
</feature>
<protein>
    <recommendedName>
        <fullName evidence="4">Oligosaccharide repeat unit polymerase</fullName>
    </recommendedName>
</protein>